<name>A0A917C594_9BACL</name>
<dbReference type="Pfam" id="PF18454">
    <property type="entry name" value="Mtd_N"/>
    <property type="match status" value="1"/>
</dbReference>
<dbReference type="EMBL" id="BMKR01000006">
    <property type="protein sequence ID" value="GGF72823.1"/>
    <property type="molecule type" value="Genomic_DNA"/>
</dbReference>
<reference evidence="2" key="2">
    <citation type="submission" date="2020-09" db="EMBL/GenBank/DDBJ databases">
        <authorList>
            <person name="Sun Q."/>
            <person name="Zhou Y."/>
        </authorList>
    </citation>
    <scope>NUCLEOTIDE SEQUENCE</scope>
    <source>
        <strain evidence="2">CGMCC 1.16134</strain>
    </source>
</reference>
<feature type="domain" description="Major tropism determinant N-terminal" evidence="1">
    <location>
        <begin position="6"/>
        <end position="41"/>
    </location>
</feature>
<keyword evidence="3" id="KW-1185">Reference proteome</keyword>
<reference evidence="2" key="1">
    <citation type="journal article" date="2014" name="Int. J. Syst. Evol. Microbiol.">
        <title>Complete genome sequence of Corynebacterium casei LMG S-19264T (=DSM 44701T), isolated from a smear-ripened cheese.</title>
        <authorList>
            <consortium name="US DOE Joint Genome Institute (JGI-PGF)"/>
            <person name="Walter F."/>
            <person name="Albersmeier A."/>
            <person name="Kalinowski J."/>
            <person name="Ruckert C."/>
        </authorList>
    </citation>
    <scope>NUCLEOTIDE SEQUENCE</scope>
    <source>
        <strain evidence="2">CGMCC 1.16134</strain>
    </source>
</reference>
<comment type="caution">
    <text evidence="2">The sequence shown here is derived from an EMBL/GenBank/DDBJ whole genome shotgun (WGS) entry which is preliminary data.</text>
</comment>
<dbReference type="AlphaFoldDB" id="A0A917C594"/>
<sequence length="181" mass="18149">MVVTTIQIKRGLSANLSTLTLEAGELALATDTGKLYAGNGTGRVLLNPDQAAAETAVKLQTPRTISITGDGTGSVSFDGSANAPITLVLANSGVTAGSYTKVTVDAKGRVTSASQMTAADIALGNVTNESKATMFTNAALTGNPTVPTQATADNSTRAASTAFVKAQGYLSASDTIDGGTF</sequence>
<evidence type="ECO:0000259" key="1">
    <source>
        <dbReference type="Pfam" id="PF18454"/>
    </source>
</evidence>
<dbReference type="Gene3D" id="2.10.10.30">
    <property type="match status" value="1"/>
</dbReference>
<organism evidence="2 3">
    <name type="scientific">Paenibacillus albidus</name>
    <dbReference type="NCBI Taxonomy" id="2041023"/>
    <lineage>
        <taxon>Bacteria</taxon>
        <taxon>Bacillati</taxon>
        <taxon>Bacillota</taxon>
        <taxon>Bacilli</taxon>
        <taxon>Bacillales</taxon>
        <taxon>Paenibacillaceae</taxon>
        <taxon>Paenibacillus</taxon>
    </lineage>
</organism>
<protein>
    <recommendedName>
        <fullName evidence="1">Major tropism determinant N-terminal domain-containing protein</fullName>
    </recommendedName>
</protein>
<dbReference type="Proteomes" id="UP000637643">
    <property type="component" value="Unassembled WGS sequence"/>
</dbReference>
<dbReference type="InterPro" id="IPR041352">
    <property type="entry name" value="Mtd_N"/>
</dbReference>
<gene>
    <name evidence="2" type="ORF">GCM10010912_17550</name>
</gene>
<accession>A0A917C594</accession>
<proteinExistence type="predicted"/>
<dbReference type="RefSeq" id="WP_189023932.1">
    <property type="nucleotide sequence ID" value="NZ_BMKR01000006.1"/>
</dbReference>
<evidence type="ECO:0000313" key="2">
    <source>
        <dbReference type="EMBL" id="GGF72823.1"/>
    </source>
</evidence>
<evidence type="ECO:0000313" key="3">
    <source>
        <dbReference type="Proteomes" id="UP000637643"/>
    </source>
</evidence>